<dbReference type="GO" id="GO:0060271">
    <property type="term" value="P:cilium assembly"/>
    <property type="evidence" value="ECO:0007669"/>
    <property type="project" value="TreeGrafter"/>
</dbReference>
<feature type="region of interest" description="Disordered" evidence="2">
    <location>
        <begin position="816"/>
        <end position="838"/>
    </location>
</feature>
<evidence type="ECO:0000256" key="2">
    <source>
        <dbReference type="SAM" id="MobiDB-lite"/>
    </source>
</evidence>
<feature type="coiled-coil region" evidence="1">
    <location>
        <begin position="533"/>
        <end position="641"/>
    </location>
</feature>
<feature type="compositionally biased region" description="Polar residues" evidence="2">
    <location>
        <begin position="816"/>
        <end position="833"/>
    </location>
</feature>
<reference evidence="3" key="3">
    <citation type="submission" date="2015-02" db="UniProtKB">
        <authorList>
            <consortium name="EnsemblProtists"/>
        </authorList>
    </citation>
    <scope>IDENTIFICATION</scope>
    <source>
        <strain evidence="3">DAOM BR144</strain>
    </source>
</reference>
<accession>K3WNV8</accession>
<keyword evidence="1" id="KW-0175">Coiled coil</keyword>
<evidence type="ECO:0000313" key="4">
    <source>
        <dbReference type="Proteomes" id="UP000019132"/>
    </source>
</evidence>
<dbReference type="STRING" id="431595.K3WNV8"/>
<evidence type="ECO:0008006" key="5">
    <source>
        <dbReference type="Google" id="ProtNLM"/>
    </source>
</evidence>
<feature type="coiled-coil region" evidence="1">
    <location>
        <begin position="701"/>
        <end position="763"/>
    </location>
</feature>
<feature type="compositionally biased region" description="Polar residues" evidence="2">
    <location>
        <begin position="44"/>
        <end position="55"/>
    </location>
</feature>
<dbReference type="Proteomes" id="UP000019132">
    <property type="component" value="Unassembled WGS sequence"/>
</dbReference>
<reference evidence="4" key="2">
    <citation type="submission" date="2010-04" db="EMBL/GenBank/DDBJ databases">
        <authorList>
            <person name="Buell R."/>
            <person name="Hamilton J."/>
            <person name="Hostetler J."/>
        </authorList>
    </citation>
    <scope>NUCLEOTIDE SEQUENCE [LARGE SCALE GENOMIC DNA]</scope>
    <source>
        <strain evidence="4">DAOM:BR144</strain>
    </source>
</reference>
<feature type="region of interest" description="Disordered" evidence="2">
    <location>
        <begin position="27"/>
        <end position="87"/>
    </location>
</feature>
<dbReference type="EMBL" id="GL376635">
    <property type="status" value="NOT_ANNOTATED_CDS"/>
    <property type="molecule type" value="Genomic_DNA"/>
</dbReference>
<evidence type="ECO:0000256" key="1">
    <source>
        <dbReference type="SAM" id="Coils"/>
    </source>
</evidence>
<feature type="coiled-coil region" evidence="1">
    <location>
        <begin position="218"/>
        <end position="263"/>
    </location>
</feature>
<organism evidence="3 4">
    <name type="scientific">Globisporangium ultimum (strain ATCC 200006 / CBS 805.95 / DAOM BR144)</name>
    <name type="common">Pythium ultimum</name>
    <dbReference type="NCBI Taxonomy" id="431595"/>
    <lineage>
        <taxon>Eukaryota</taxon>
        <taxon>Sar</taxon>
        <taxon>Stramenopiles</taxon>
        <taxon>Oomycota</taxon>
        <taxon>Peronosporomycetes</taxon>
        <taxon>Pythiales</taxon>
        <taxon>Pythiaceae</taxon>
        <taxon>Globisporangium</taxon>
    </lineage>
</organism>
<feature type="coiled-coil region" evidence="1">
    <location>
        <begin position="306"/>
        <end position="469"/>
    </location>
</feature>
<dbReference type="PANTHER" id="PTHR18950:SF0">
    <property type="entry name" value="PROGESTERONE IMMUNOMODULATORY BINDING FACTOR 1"/>
    <property type="match status" value="1"/>
</dbReference>
<evidence type="ECO:0000313" key="3">
    <source>
        <dbReference type="EnsemblProtists" id="PYU1_T006650"/>
    </source>
</evidence>
<sequence length="921" mass="105130">MAQHSSDERADFRRLAAQFGISAHALLDDDSVGHDDTEAVTAGSDPQASQQSRCQRPTHDDTRAEDDDEVLEETNNEEDEESTDQYQYDSVEVHELLVVASDSNSGHSANESMSSELSLPRSFGHYEGRSGVAAAPMRQKPFAGISQFDDHLMHFPAAAGATSTATSATAGRGIAFARPQDTTAALQGSEMMRKFYEVQVDKIRSQLVLTVHAQRQLEKTLQEERTTWQTRIESLEVEYAAEKSRWEQEREVVQADLASTKKRLKLEKTHFTNLQISDALAEQLSRQDEQDLSIKEYIQLTVHRKLTKLETDLEQCRKEMEELQKVCANYKSNASNASEEVVQVRRVADAKQMRLEHELELSEATQKEMERQIAALCTQIDSMKEEQCKNDAFFTNRANLQEEFDRLQTEVKAKEIECNLVRSQNSELVKRQEELEQKVVLLAADKSFLQDAKAHLEEYEALLLKKQRDLVAKIESLQAKHEDDVSQTIHFQNETRLHFEKKLDDELAKFMELSKQEMERIRSSGQTVYERENRLLKEARDDALKQVEMLESKLQYVQSSLEEKMNQLKMSLEEQMANCRAGKLEIDMLGQKLEVHKEEFARLESTSTTKITQLEAALEIEKNKMKEYEQLEVDLDNAVLQTGALVDEEKDESSSLPKLNEIMTTFGAIPTSNKRRFQQSVLLAQRVVKYQRESLDFQHQLKAANAERSRLTLEIEQLKARLANFHQPQSYLIDKLSRKDEELQAVHQKQAQVQQQLQELRKEYTLVMDAKISLQKQLQQVLTRRQDLDVLKSTVHVLRQKLQYKLPHQQDATFSTSQSVSGMKHSPATTGSHCPTKVDTKVDASTGELKKNVHEGIDSAPSPMTPSSCFMKVSPPPSIASKMTERPCFGQFSELSELQPTGQEFILTSSPPKWYTKLRPS</sequence>
<dbReference type="EnsemblProtists" id="PYU1_T006650">
    <property type="protein sequence ID" value="PYU1_T006650"/>
    <property type="gene ID" value="PYU1_G006638"/>
</dbReference>
<keyword evidence="4" id="KW-1185">Reference proteome</keyword>
<dbReference type="VEuPathDB" id="FungiDB:PYU1_G006638"/>
<proteinExistence type="predicted"/>
<dbReference type="InParanoid" id="K3WNV8"/>
<dbReference type="InterPro" id="IPR026205">
    <property type="entry name" value="PIBF1"/>
</dbReference>
<protein>
    <recommendedName>
        <fullName evidence="5">Progesterone-induced-blocking factor 1</fullName>
    </recommendedName>
</protein>
<dbReference type="HOGENOM" id="CLU_008411_0_0_1"/>
<dbReference type="PANTHER" id="PTHR18950">
    <property type="entry name" value="PROGESTERONE-INDUCED BLOCKING FACTOR 1"/>
    <property type="match status" value="1"/>
</dbReference>
<dbReference type="AlphaFoldDB" id="K3WNV8"/>
<feature type="compositionally biased region" description="Acidic residues" evidence="2">
    <location>
        <begin position="63"/>
        <end position="83"/>
    </location>
</feature>
<dbReference type="OMA" id="KCERDTF"/>
<dbReference type="eggNOG" id="ENOG502QRKC">
    <property type="taxonomic scope" value="Eukaryota"/>
</dbReference>
<name>K3WNV8_GLOUD</name>
<reference evidence="4" key="1">
    <citation type="journal article" date="2010" name="Genome Biol.">
        <title>Genome sequence of the necrotrophic plant pathogen Pythium ultimum reveals original pathogenicity mechanisms and effector repertoire.</title>
        <authorList>
            <person name="Levesque C.A."/>
            <person name="Brouwer H."/>
            <person name="Cano L."/>
            <person name="Hamilton J.P."/>
            <person name="Holt C."/>
            <person name="Huitema E."/>
            <person name="Raffaele S."/>
            <person name="Robideau G.P."/>
            <person name="Thines M."/>
            <person name="Win J."/>
            <person name="Zerillo M.M."/>
            <person name="Beakes G.W."/>
            <person name="Boore J.L."/>
            <person name="Busam D."/>
            <person name="Dumas B."/>
            <person name="Ferriera S."/>
            <person name="Fuerstenberg S.I."/>
            <person name="Gachon C.M."/>
            <person name="Gaulin E."/>
            <person name="Govers F."/>
            <person name="Grenville-Briggs L."/>
            <person name="Horner N."/>
            <person name="Hostetler J."/>
            <person name="Jiang R.H."/>
            <person name="Johnson J."/>
            <person name="Krajaejun T."/>
            <person name="Lin H."/>
            <person name="Meijer H.J."/>
            <person name="Moore B."/>
            <person name="Morris P."/>
            <person name="Phuntmart V."/>
            <person name="Puiu D."/>
            <person name="Shetty J."/>
            <person name="Stajich J.E."/>
            <person name="Tripathy S."/>
            <person name="Wawra S."/>
            <person name="van West P."/>
            <person name="Whitty B.R."/>
            <person name="Coutinho P.M."/>
            <person name="Henrissat B."/>
            <person name="Martin F."/>
            <person name="Thomas P.D."/>
            <person name="Tyler B.M."/>
            <person name="De Vries R.P."/>
            <person name="Kamoun S."/>
            <person name="Yandell M."/>
            <person name="Tisserat N."/>
            <person name="Buell C.R."/>
        </authorList>
    </citation>
    <scope>NUCLEOTIDE SEQUENCE</scope>
    <source>
        <strain evidence="4">DAOM:BR144</strain>
    </source>
</reference>
<dbReference type="GO" id="GO:0005815">
    <property type="term" value="C:microtubule organizing center"/>
    <property type="evidence" value="ECO:0007669"/>
    <property type="project" value="TreeGrafter"/>
</dbReference>